<dbReference type="CDD" id="cd00397">
    <property type="entry name" value="DNA_BRE_C"/>
    <property type="match status" value="1"/>
</dbReference>
<gene>
    <name evidence="8" type="ORF">SAMN05421503_1820</name>
</gene>
<dbReference type="Pfam" id="PF00589">
    <property type="entry name" value="Phage_integrase"/>
    <property type="match status" value="1"/>
</dbReference>
<evidence type="ECO:0000259" key="7">
    <source>
        <dbReference type="PROSITE" id="PS51900"/>
    </source>
</evidence>
<dbReference type="AlphaFoldDB" id="A0A285NMB6"/>
<dbReference type="InterPro" id="IPR050090">
    <property type="entry name" value="Tyrosine_recombinase_XerCD"/>
</dbReference>
<dbReference type="SUPFAM" id="SSF56349">
    <property type="entry name" value="DNA breaking-rejoining enzymes"/>
    <property type="match status" value="1"/>
</dbReference>
<keyword evidence="3 5" id="KW-0238">DNA-binding</keyword>
<dbReference type="PANTHER" id="PTHR30349">
    <property type="entry name" value="PHAGE INTEGRASE-RELATED"/>
    <property type="match status" value="1"/>
</dbReference>
<dbReference type="Pfam" id="PF02899">
    <property type="entry name" value="Phage_int_SAM_1"/>
    <property type="match status" value="1"/>
</dbReference>
<evidence type="ECO:0000256" key="3">
    <source>
        <dbReference type="ARBA" id="ARBA00023125"/>
    </source>
</evidence>
<dbReference type="RefSeq" id="WP_245864733.1">
    <property type="nucleotide sequence ID" value="NZ_OBEK01000002.1"/>
</dbReference>
<dbReference type="EMBL" id="OBEK01000002">
    <property type="protein sequence ID" value="SNZ10650.1"/>
    <property type="molecule type" value="Genomic_DNA"/>
</dbReference>
<dbReference type="Gene3D" id="1.10.150.130">
    <property type="match status" value="1"/>
</dbReference>
<keyword evidence="2" id="KW-0229">DNA integration</keyword>
<dbReference type="PROSITE" id="PS51898">
    <property type="entry name" value="TYR_RECOMBINASE"/>
    <property type="match status" value="1"/>
</dbReference>
<keyword evidence="9" id="KW-1185">Reference proteome</keyword>
<accession>A0A285NMB6</accession>
<dbReference type="InterPro" id="IPR002104">
    <property type="entry name" value="Integrase_catalytic"/>
</dbReference>
<evidence type="ECO:0000313" key="9">
    <source>
        <dbReference type="Proteomes" id="UP000219356"/>
    </source>
</evidence>
<feature type="domain" description="Core-binding (CB)" evidence="7">
    <location>
        <begin position="1"/>
        <end position="113"/>
    </location>
</feature>
<evidence type="ECO:0000259" key="6">
    <source>
        <dbReference type="PROSITE" id="PS51898"/>
    </source>
</evidence>
<dbReference type="InterPro" id="IPR004107">
    <property type="entry name" value="Integrase_SAM-like_N"/>
</dbReference>
<keyword evidence="4" id="KW-0233">DNA recombination</keyword>
<comment type="similarity">
    <text evidence="1">Belongs to the 'phage' integrase family.</text>
</comment>
<sequence>MDIFMIELDRYMMECTSRGLSQTTMRSYDQTLRLFQRYLREIYDVRDPAKVKKEHVSEYFTYVRSRGKYGALSNDDTAKINKLYKRNDYGIKVSETTIANYQRNINAFFNYLYTNKVIKKNPCVDVKKIKPVRKMKRLIPENELKLFFSSFDVSKFHEFRNWMIARLILDTGARIGELLETTPTDVDIRSNALLLRKTKNGKERIVYFSPKTGRNFSSWLEYRDRYTGSQYNFPSTRGAKMDIRNIETAFRKHSKIVGVEVQAHQLRDNFAKYYLLNGGDLATLSRILGHASPLVTQQIYLDFDTQEVGLKYQQHSPINKLNI</sequence>
<dbReference type="Proteomes" id="UP000219356">
    <property type="component" value="Unassembled WGS sequence"/>
</dbReference>
<dbReference type="Gene3D" id="1.10.443.10">
    <property type="entry name" value="Intergrase catalytic core"/>
    <property type="match status" value="1"/>
</dbReference>
<proteinExistence type="inferred from homology"/>
<evidence type="ECO:0000256" key="1">
    <source>
        <dbReference type="ARBA" id="ARBA00008857"/>
    </source>
</evidence>
<organism evidence="8 9">
    <name type="scientific">Terribacillus aidingensis</name>
    <dbReference type="NCBI Taxonomy" id="586416"/>
    <lineage>
        <taxon>Bacteria</taxon>
        <taxon>Bacillati</taxon>
        <taxon>Bacillota</taxon>
        <taxon>Bacilli</taxon>
        <taxon>Bacillales</taxon>
        <taxon>Bacillaceae</taxon>
        <taxon>Terribacillus</taxon>
    </lineage>
</organism>
<feature type="domain" description="Tyr recombinase" evidence="6">
    <location>
        <begin position="133"/>
        <end position="313"/>
    </location>
</feature>
<dbReference type="GO" id="GO:0015074">
    <property type="term" value="P:DNA integration"/>
    <property type="evidence" value="ECO:0007669"/>
    <property type="project" value="InterPro"/>
</dbReference>
<evidence type="ECO:0000313" key="8">
    <source>
        <dbReference type="EMBL" id="SNZ10650.1"/>
    </source>
</evidence>
<evidence type="ECO:0000256" key="2">
    <source>
        <dbReference type="ARBA" id="ARBA00022908"/>
    </source>
</evidence>
<protein>
    <submittedName>
        <fullName evidence="8">Integrase/recombinase XerD</fullName>
    </submittedName>
</protein>
<name>A0A285NMB6_9BACI</name>
<reference evidence="9" key="1">
    <citation type="submission" date="2017-09" db="EMBL/GenBank/DDBJ databases">
        <authorList>
            <person name="Varghese N."/>
            <person name="Submissions S."/>
        </authorList>
    </citation>
    <scope>NUCLEOTIDE SEQUENCE [LARGE SCALE GENOMIC DNA]</scope>
    <source>
        <strain evidence="9">CGMCC 1.8913</strain>
    </source>
</reference>
<dbReference type="InterPro" id="IPR044068">
    <property type="entry name" value="CB"/>
</dbReference>
<dbReference type="InterPro" id="IPR010998">
    <property type="entry name" value="Integrase_recombinase_N"/>
</dbReference>
<dbReference type="InterPro" id="IPR011010">
    <property type="entry name" value="DNA_brk_join_enz"/>
</dbReference>
<evidence type="ECO:0000256" key="5">
    <source>
        <dbReference type="PROSITE-ProRule" id="PRU01248"/>
    </source>
</evidence>
<dbReference type="GO" id="GO:0003677">
    <property type="term" value="F:DNA binding"/>
    <property type="evidence" value="ECO:0007669"/>
    <property type="project" value="UniProtKB-UniRule"/>
</dbReference>
<dbReference type="PROSITE" id="PS51900">
    <property type="entry name" value="CB"/>
    <property type="match status" value="1"/>
</dbReference>
<dbReference type="PANTHER" id="PTHR30349:SF41">
    <property type="entry name" value="INTEGRASE_RECOMBINASE PROTEIN MJ0367-RELATED"/>
    <property type="match status" value="1"/>
</dbReference>
<dbReference type="InterPro" id="IPR013762">
    <property type="entry name" value="Integrase-like_cat_sf"/>
</dbReference>
<dbReference type="GO" id="GO:0006310">
    <property type="term" value="P:DNA recombination"/>
    <property type="evidence" value="ECO:0007669"/>
    <property type="project" value="UniProtKB-KW"/>
</dbReference>
<evidence type="ECO:0000256" key="4">
    <source>
        <dbReference type="ARBA" id="ARBA00023172"/>
    </source>
</evidence>